<dbReference type="Proteomes" id="UP000298493">
    <property type="component" value="Unassembled WGS sequence"/>
</dbReference>
<gene>
    <name evidence="1" type="ORF">E6O75_ATG11736</name>
</gene>
<reference evidence="1 2" key="1">
    <citation type="submission" date="2019-04" db="EMBL/GenBank/DDBJ databases">
        <title>High contiguity whole genome sequence and gene annotation resource for two Venturia nashicola isolates.</title>
        <authorList>
            <person name="Prokchorchik M."/>
            <person name="Won K."/>
            <person name="Lee Y."/>
            <person name="Choi E.D."/>
            <person name="Segonzac C."/>
            <person name="Sohn K.H."/>
        </authorList>
    </citation>
    <scope>NUCLEOTIDE SEQUENCE [LARGE SCALE GENOMIC DNA]</scope>
    <source>
        <strain evidence="1 2">PRI2</strain>
    </source>
</reference>
<name>A0A4Z1NPV9_9PEZI</name>
<evidence type="ECO:0000313" key="2">
    <source>
        <dbReference type="Proteomes" id="UP000298493"/>
    </source>
</evidence>
<comment type="caution">
    <text evidence="1">The sequence shown here is derived from an EMBL/GenBank/DDBJ whole genome shotgun (WGS) entry which is preliminary data.</text>
</comment>
<keyword evidence="2" id="KW-1185">Reference proteome</keyword>
<sequence length="67" mass="7369">MEPTEAVRREMEPTEAMQLQDSRMDIIGGEVSKPGDGDLLASVTVRGDAVVGSRMFGPWAPYVWVMD</sequence>
<organism evidence="1 2">
    <name type="scientific">Venturia nashicola</name>
    <dbReference type="NCBI Taxonomy" id="86259"/>
    <lineage>
        <taxon>Eukaryota</taxon>
        <taxon>Fungi</taxon>
        <taxon>Dikarya</taxon>
        <taxon>Ascomycota</taxon>
        <taxon>Pezizomycotina</taxon>
        <taxon>Dothideomycetes</taxon>
        <taxon>Pleosporomycetidae</taxon>
        <taxon>Venturiales</taxon>
        <taxon>Venturiaceae</taxon>
        <taxon>Venturia</taxon>
    </lineage>
</organism>
<dbReference type="EMBL" id="SNSC02000018">
    <property type="protein sequence ID" value="TID16618.1"/>
    <property type="molecule type" value="Genomic_DNA"/>
</dbReference>
<dbReference type="AlphaFoldDB" id="A0A4Z1NPV9"/>
<evidence type="ECO:0000313" key="1">
    <source>
        <dbReference type="EMBL" id="TID16618.1"/>
    </source>
</evidence>
<accession>A0A4Z1NPV9</accession>
<proteinExistence type="predicted"/>
<protein>
    <submittedName>
        <fullName evidence="1">Uncharacterized protein</fullName>
    </submittedName>
</protein>